<feature type="transmembrane region" description="Helical" evidence="5">
    <location>
        <begin position="12"/>
        <end position="31"/>
    </location>
</feature>
<feature type="transmembrane region" description="Helical" evidence="5">
    <location>
        <begin position="287"/>
        <end position="309"/>
    </location>
</feature>
<feature type="transmembrane region" description="Helical" evidence="5">
    <location>
        <begin position="170"/>
        <end position="192"/>
    </location>
</feature>
<feature type="transmembrane region" description="Helical" evidence="5">
    <location>
        <begin position="254"/>
        <end position="275"/>
    </location>
</feature>
<protein>
    <submittedName>
        <fullName evidence="6">Flippase</fullName>
    </submittedName>
</protein>
<dbReference type="EMBL" id="QVIA01000021">
    <property type="protein sequence ID" value="RGC28208.1"/>
    <property type="molecule type" value="Genomic_DNA"/>
</dbReference>
<feature type="transmembrane region" description="Helical" evidence="5">
    <location>
        <begin position="213"/>
        <end position="234"/>
    </location>
</feature>
<feature type="transmembrane region" description="Helical" evidence="5">
    <location>
        <begin position="321"/>
        <end position="346"/>
    </location>
</feature>
<dbReference type="Proteomes" id="UP000261111">
    <property type="component" value="Unassembled WGS sequence"/>
</dbReference>
<feature type="transmembrane region" description="Helical" evidence="5">
    <location>
        <begin position="358"/>
        <end position="378"/>
    </location>
</feature>
<dbReference type="PANTHER" id="PTHR43424">
    <property type="entry name" value="LOCUS PUTATIVE PROTEIN 1-RELATED"/>
    <property type="match status" value="1"/>
</dbReference>
<dbReference type="GO" id="GO:0016020">
    <property type="term" value="C:membrane"/>
    <property type="evidence" value="ECO:0007669"/>
    <property type="project" value="UniProtKB-SubCell"/>
</dbReference>
<keyword evidence="4 5" id="KW-0472">Membrane</keyword>
<accession>A0A3E2WNQ3</accession>
<evidence type="ECO:0000256" key="3">
    <source>
        <dbReference type="ARBA" id="ARBA00022989"/>
    </source>
</evidence>
<evidence type="ECO:0000256" key="5">
    <source>
        <dbReference type="SAM" id="Phobius"/>
    </source>
</evidence>
<dbReference type="Pfam" id="PF01943">
    <property type="entry name" value="Polysacc_synt"/>
    <property type="match status" value="1"/>
</dbReference>
<evidence type="ECO:0000256" key="1">
    <source>
        <dbReference type="ARBA" id="ARBA00004141"/>
    </source>
</evidence>
<reference evidence="6 7" key="1">
    <citation type="submission" date="2018-08" db="EMBL/GenBank/DDBJ databases">
        <title>A genome reference for cultivated species of the human gut microbiota.</title>
        <authorList>
            <person name="Zou Y."/>
            <person name="Xue W."/>
            <person name="Luo G."/>
        </authorList>
    </citation>
    <scope>NUCLEOTIDE SEQUENCE [LARGE SCALE GENOMIC DNA]</scope>
    <source>
        <strain evidence="6 7">AF19-21</strain>
    </source>
</reference>
<dbReference type="CDD" id="cd13128">
    <property type="entry name" value="MATE_Wzx_like"/>
    <property type="match status" value="1"/>
</dbReference>
<gene>
    <name evidence="6" type="ORF">DWX41_16910</name>
</gene>
<dbReference type="PANTHER" id="PTHR43424:SF1">
    <property type="entry name" value="LOCUS PUTATIVE PROTEIN 1-RELATED"/>
    <property type="match status" value="1"/>
</dbReference>
<comment type="subcellular location">
    <subcellularLocation>
        <location evidence="1">Membrane</location>
        <topology evidence="1">Multi-pass membrane protein</topology>
    </subcellularLocation>
</comment>
<evidence type="ECO:0000256" key="2">
    <source>
        <dbReference type="ARBA" id="ARBA00022692"/>
    </source>
</evidence>
<proteinExistence type="predicted"/>
<feature type="transmembrane region" description="Helical" evidence="5">
    <location>
        <begin position="384"/>
        <end position="404"/>
    </location>
</feature>
<dbReference type="AlphaFoldDB" id="A0A3E2WNQ3"/>
<feature type="transmembrane region" description="Helical" evidence="5">
    <location>
        <begin position="86"/>
        <end position="106"/>
    </location>
</feature>
<evidence type="ECO:0000256" key="4">
    <source>
        <dbReference type="ARBA" id="ARBA00023136"/>
    </source>
</evidence>
<dbReference type="RefSeq" id="WP_025657823.1">
    <property type="nucleotide sequence ID" value="NZ_QVIA01000021.1"/>
</dbReference>
<evidence type="ECO:0000313" key="6">
    <source>
        <dbReference type="EMBL" id="RGC28208.1"/>
    </source>
</evidence>
<organism evidence="6 7">
    <name type="scientific">Hungatella hathewayi</name>
    <dbReference type="NCBI Taxonomy" id="154046"/>
    <lineage>
        <taxon>Bacteria</taxon>
        <taxon>Bacillati</taxon>
        <taxon>Bacillota</taxon>
        <taxon>Clostridia</taxon>
        <taxon>Lachnospirales</taxon>
        <taxon>Lachnospiraceae</taxon>
        <taxon>Hungatella</taxon>
    </lineage>
</organism>
<feature type="transmembrane region" description="Helical" evidence="5">
    <location>
        <begin position="416"/>
        <end position="434"/>
    </location>
</feature>
<dbReference type="InterPro" id="IPR052556">
    <property type="entry name" value="PolySynth_Transporter"/>
</dbReference>
<sequence>MRIRSVKFNFIMNFLLTASSIIFPLITFPYVSRVLQAAGNGKVAFATAVLTYFTMFASLGIPTYGIRVCAQVRDDREKLSRTVQELLIINTITMVIVYAVFAVMVFLVPEFAKEKELLFINSITMVLNVFGVSWFYSALEQYAYITACSLTFKVISIVMMFAWVKNPKDYIIYGAITVFASAGSYVLNFINLHKYVTLKKKGPYNFKRHLKPIGIFFAMSAATSVYTNLDVVMIQFIKDETEVGYYNAAVKVKTILVSLITSLGTVLLPRLSFYVKQKEQDAFRKTIVKAFNFVLILASSVMLYFMIFARETILTLSGSEYLPSILPMILLMPTVLFIGLSNITGIQILTPLGREREVLISIICGAVVDFVLNLILIGRYGASGAAFATLLAELIVLAVQCVYLKDMLSKVVREISLGKTAAALAAAGIVGGVLKMQLELPSFIMICITGVAFYGVFGMALLILKEPFVMEMWEMVKNMLYKGYK</sequence>
<dbReference type="GeneID" id="93333797"/>
<feature type="transmembrane region" description="Helical" evidence="5">
    <location>
        <begin position="440"/>
        <end position="464"/>
    </location>
</feature>
<dbReference type="InterPro" id="IPR002797">
    <property type="entry name" value="Polysacc_synth"/>
</dbReference>
<evidence type="ECO:0000313" key="7">
    <source>
        <dbReference type="Proteomes" id="UP000261111"/>
    </source>
</evidence>
<comment type="caution">
    <text evidence="6">The sequence shown here is derived from an EMBL/GenBank/DDBJ whole genome shotgun (WGS) entry which is preliminary data.</text>
</comment>
<keyword evidence="2 5" id="KW-0812">Transmembrane</keyword>
<keyword evidence="3 5" id="KW-1133">Transmembrane helix</keyword>
<name>A0A3E2WNQ3_9FIRM</name>
<feature type="transmembrane region" description="Helical" evidence="5">
    <location>
        <begin position="43"/>
        <end position="65"/>
    </location>
</feature>
<feature type="transmembrane region" description="Helical" evidence="5">
    <location>
        <begin position="118"/>
        <end position="136"/>
    </location>
</feature>
<feature type="transmembrane region" description="Helical" evidence="5">
    <location>
        <begin position="143"/>
        <end position="164"/>
    </location>
</feature>